<dbReference type="GO" id="GO:0016301">
    <property type="term" value="F:kinase activity"/>
    <property type="evidence" value="ECO:0007669"/>
    <property type="project" value="UniProtKB-KW"/>
</dbReference>
<name>A0A8J2YRZ7_9PROT</name>
<proteinExistence type="predicted"/>
<comment type="caution">
    <text evidence="2">The sequence shown here is derived from an EMBL/GenBank/DDBJ whole genome shotgun (WGS) entry which is preliminary data.</text>
</comment>
<keyword evidence="2" id="KW-0808">Transferase</keyword>
<feature type="domain" description="AAA+ ATPase" evidence="1">
    <location>
        <begin position="125"/>
        <end position="282"/>
    </location>
</feature>
<reference evidence="2" key="2">
    <citation type="submission" date="2020-09" db="EMBL/GenBank/DDBJ databases">
        <authorList>
            <person name="Sun Q."/>
            <person name="Zhou Y."/>
        </authorList>
    </citation>
    <scope>NUCLEOTIDE SEQUENCE</scope>
    <source>
        <strain evidence="2">CGMCC 1.15725</strain>
    </source>
</reference>
<organism evidence="2 3">
    <name type="scientific">Aliidongia dinghuensis</name>
    <dbReference type="NCBI Taxonomy" id="1867774"/>
    <lineage>
        <taxon>Bacteria</taxon>
        <taxon>Pseudomonadati</taxon>
        <taxon>Pseudomonadota</taxon>
        <taxon>Alphaproteobacteria</taxon>
        <taxon>Rhodospirillales</taxon>
        <taxon>Dongiaceae</taxon>
        <taxon>Aliidongia</taxon>
    </lineage>
</organism>
<dbReference type="InterPro" id="IPR027417">
    <property type="entry name" value="P-loop_NTPase"/>
</dbReference>
<dbReference type="InterPro" id="IPR003593">
    <property type="entry name" value="AAA+_ATPase"/>
</dbReference>
<gene>
    <name evidence="2" type="ORF">GCM10011611_10270</name>
</gene>
<evidence type="ECO:0000313" key="3">
    <source>
        <dbReference type="Proteomes" id="UP000646365"/>
    </source>
</evidence>
<accession>A0A8J2YRZ7</accession>
<reference evidence="2" key="1">
    <citation type="journal article" date="2014" name="Int. J. Syst. Evol. Microbiol.">
        <title>Complete genome sequence of Corynebacterium casei LMG S-19264T (=DSM 44701T), isolated from a smear-ripened cheese.</title>
        <authorList>
            <consortium name="US DOE Joint Genome Institute (JGI-PGF)"/>
            <person name="Walter F."/>
            <person name="Albersmeier A."/>
            <person name="Kalinowski J."/>
            <person name="Ruckert C."/>
        </authorList>
    </citation>
    <scope>NUCLEOTIDE SEQUENCE</scope>
    <source>
        <strain evidence="2">CGMCC 1.15725</strain>
    </source>
</reference>
<dbReference type="Gene3D" id="3.40.50.300">
    <property type="entry name" value="P-loop containing nucleotide triphosphate hydrolases"/>
    <property type="match status" value="1"/>
</dbReference>
<protein>
    <submittedName>
        <fullName evidence="2">HPr kinase</fullName>
    </submittedName>
</protein>
<dbReference type="SUPFAM" id="SSF53795">
    <property type="entry name" value="PEP carboxykinase-like"/>
    <property type="match status" value="1"/>
</dbReference>
<keyword evidence="2" id="KW-0418">Kinase</keyword>
<sequence length="307" mass="33416">MAMPAGPDGYLCGWRVRSELPLPELSPWQGIDRPPDITVRFGPVPEQLPDVVGETPFMQIGRDGSGLLRIDAVGGYLVRRDEVVIEPRAGATDAELRLFLLGSALGILCHRRGLLPLHAASIGCDGAAVAFAGPSGAGKSTLAAALAQRGYPLLSDDVCVIDAHAADGPVVLPAFPRLKLWHDSLTALDLAAEGLERNRRFQEKYHYLARQGDVAGPVPLAAIYLLETVSAGEDWSVQRIEKPFEAVRALHDQVFRRSVAVALGYTNALFHAETQIAARVPVLRWRRRKDFARLNEDVARLAQSWIA</sequence>
<dbReference type="SMART" id="SM00382">
    <property type="entry name" value="AAA"/>
    <property type="match status" value="1"/>
</dbReference>
<dbReference type="AlphaFoldDB" id="A0A8J2YRZ7"/>
<dbReference type="Proteomes" id="UP000646365">
    <property type="component" value="Unassembled WGS sequence"/>
</dbReference>
<keyword evidence="3" id="KW-1185">Reference proteome</keyword>
<evidence type="ECO:0000313" key="2">
    <source>
        <dbReference type="EMBL" id="GGF06725.1"/>
    </source>
</evidence>
<evidence type="ECO:0000259" key="1">
    <source>
        <dbReference type="SMART" id="SM00382"/>
    </source>
</evidence>
<dbReference type="EMBL" id="BMJQ01000002">
    <property type="protein sequence ID" value="GGF06725.1"/>
    <property type="molecule type" value="Genomic_DNA"/>
</dbReference>